<dbReference type="CDD" id="cd07989">
    <property type="entry name" value="LPLAT_AGPAT-like"/>
    <property type="match status" value="1"/>
</dbReference>
<reference evidence="7 8" key="1">
    <citation type="submission" date="2020-08" db="EMBL/GenBank/DDBJ databases">
        <title>Sequencing the genomes of 1000 actinobacteria strains.</title>
        <authorList>
            <person name="Klenk H.-P."/>
        </authorList>
    </citation>
    <scope>NUCLEOTIDE SEQUENCE [LARGE SCALE GENOMIC DNA]</scope>
    <source>
        <strain evidence="7 8">DSM 16678</strain>
    </source>
</reference>
<feature type="domain" description="Phospholipid/glycerol acyltransferase" evidence="6">
    <location>
        <begin position="97"/>
        <end position="209"/>
    </location>
</feature>
<accession>A0A839Y460</accession>
<keyword evidence="4" id="KW-0443">Lipid metabolism</keyword>
<comment type="caution">
    <text evidence="7">The sequence shown here is derived from an EMBL/GenBank/DDBJ whole genome shotgun (WGS) entry which is preliminary data.</text>
</comment>
<evidence type="ECO:0000313" key="8">
    <source>
        <dbReference type="Proteomes" id="UP000580718"/>
    </source>
</evidence>
<sequence>MTAAQTLSPWVPRSACTPRCTADPVPTVDATLQRHRWRRLTGALAGAGVAALRAPLAGTRGRRRLVVCAAARLLTAAGVRVEVHASPVAWPRTGPAPLVVANHVSWLDGLALLTVVPGVPVAKREIGDWPVVGRLLRRTGVVLVERGRLRALPGTVAEVADLLRAGTPVTVHPEGTTSCGVELGRFRPAFFQAAVDAAAPVCPVAVRYRVDGGAASAVAAYLGGEPLPRTLARIVAARGLVVEVHLLPALDPAGADRRELAALAEYAVAEVTEARPPVVTAHPRRPRVPAPVRVRRPVTGHRAARAA</sequence>
<organism evidence="7 8">
    <name type="scientific">Modestobacter versicolor</name>
    <dbReference type="NCBI Taxonomy" id="429133"/>
    <lineage>
        <taxon>Bacteria</taxon>
        <taxon>Bacillati</taxon>
        <taxon>Actinomycetota</taxon>
        <taxon>Actinomycetes</taxon>
        <taxon>Geodermatophilales</taxon>
        <taxon>Geodermatophilaceae</taxon>
        <taxon>Modestobacter</taxon>
    </lineage>
</organism>
<keyword evidence="2" id="KW-0444">Lipid biosynthesis</keyword>
<evidence type="ECO:0000256" key="5">
    <source>
        <dbReference type="ARBA" id="ARBA00023315"/>
    </source>
</evidence>
<evidence type="ECO:0000256" key="4">
    <source>
        <dbReference type="ARBA" id="ARBA00023098"/>
    </source>
</evidence>
<gene>
    <name evidence="7" type="ORF">FHX36_003244</name>
</gene>
<dbReference type="GO" id="GO:0006654">
    <property type="term" value="P:phosphatidic acid biosynthetic process"/>
    <property type="evidence" value="ECO:0007669"/>
    <property type="project" value="TreeGrafter"/>
</dbReference>
<dbReference type="Proteomes" id="UP000580718">
    <property type="component" value="Unassembled WGS sequence"/>
</dbReference>
<dbReference type="PANTHER" id="PTHR10434:SF64">
    <property type="entry name" value="1-ACYL-SN-GLYCEROL-3-PHOSPHATE ACYLTRANSFERASE-RELATED"/>
    <property type="match status" value="1"/>
</dbReference>
<dbReference type="InterPro" id="IPR002123">
    <property type="entry name" value="Plipid/glycerol_acylTrfase"/>
</dbReference>
<keyword evidence="5 7" id="KW-0012">Acyltransferase</keyword>
<dbReference type="SMART" id="SM00563">
    <property type="entry name" value="PlsC"/>
    <property type="match status" value="1"/>
</dbReference>
<evidence type="ECO:0000256" key="3">
    <source>
        <dbReference type="ARBA" id="ARBA00022679"/>
    </source>
</evidence>
<name>A0A839Y460_9ACTN</name>
<dbReference type="EMBL" id="JACIBU010000001">
    <property type="protein sequence ID" value="MBB3677509.1"/>
    <property type="molecule type" value="Genomic_DNA"/>
</dbReference>
<protein>
    <submittedName>
        <fullName evidence="7">1-acyl-sn-glycerol-3-phosphate acyltransferase</fullName>
    </submittedName>
</protein>
<dbReference type="RefSeq" id="WP_183513907.1">
    <property type="nucleotide sequence ID" value="NZ_JACIBU010000001.1"/>
</dbReference>
<comment type="pathway">
    <text evidence="1">Lipid metabolism.</text>
</comment>
<dbReference type="GO" id="GO:0003841">
    <property type="term" value="F:1-acylglycerol-3-phosphate O-acyltransferase activity"/>
    <property type="evidence" value="ECO:0007669"/>
    <property type="project" value="TreeGrafter"/>
</dbReference>
<evidence type="ECO:0000256" key="2">
    <source>
        <dbReference type="ARBA" id="ARBA00022516"/>
    </source>
</evidence>
<dbReference type="SUPFAM" id="SSF69593">
    <property type="entry name" value="Glycerol-3-phosphate (1)-acyltransferase"/>
    <property type="match status" value="1"/>
</dbReference>
<dbReference type="Pfam" id="PF01553">
    <property type="entry name" value="Acyltransferase"/>
    <property type="match status" value="1"/>
</dbReference>
<evidence type="ECO:0000259" key="6">
    <source>
        <dbReference type="SMART" id="SM00563"/>
    </source>
</evidence>
<dbReference type="PANTHER" id="PTHR10434">
    <property type="entry name" value="1-ACYL-SN-GLYCEROL-3-PHOSPHATE ACYLTRANSFERASE"/>
    <property type="match status" value="1"/>
</dbReference>
<evidence type="ECO:0000313" key="7">
    <source>
        <dbReference type="EMBL" id="MBB3677509.1"/>
    </source>
</evidence>
<proteinExistence type="predicted"/>
<keyword evidence="3 7" id="KW-0808">Transferase</keyword>
<evidence type="ECO:0000256" key="1">
    <source>
        <dbReference type="ARBA" id="ARBA00005189"/>
    </source>
</evidence>
<dbReference type="AlphaFoldDB" id="A0A839Y460"/>